<evidence type="ECO:0000256" key="1">
    <source>
        <dbReference type="SAM" id="MobiDB-lite"/>
    </source>
</evidence>
<dbReference type="AlphaFoldDB" id="A0A7J6SNL1"/>
<comment type="caution">
    <text evidence="2">The sequence shown here is derived from an EMBL/GenBank/DDBJ whole genome shotgun (WGS) entry which is preliminary data.</text>
</comment>
<evidence type="ECO:0000313" key="2">
    <source>
        <dbReference type="EMBL" id="KAF4734393.1"/>
    </source>
</evidence>
<evidence type="ECO:0000313" key="3">
    <source>
        <dbReference type="Proteomes" id="UP000553632"/>
    </source>
</evidence>
<proteinExistence type="predicted"/>
<feature type="non-terminal residue" evidence="2">
    <location>
        <position position="269"/>
    </location>
</feature>
<feature type="region of interest" description="Disordered" evidence="1">
    <location>
        <begin position="88"/>
        <end position="269"/>
    </location>
</feature>
<protein>
    <submittedName>
        <fullName evidence="2">Uncharacterized protein</fullName>
    </submittedName>
</protein>
<feature type="compositionally biased region" description="Basic and acidic residues" evidence="1">
    <location>
        <begin position="246"/>
        <end position="269"/>
    </location>
</feature>
<keyword evidence="3" id="KW-1185">Reference proteome</keyword>
<accession>A0A7J6SNL1</accession>
<sequence length="269" mass="29027">MATRRTVAASALDFGFLRLVYSHARQLRLKRKEAAGGGVEKGGLRQVILDVAQGVRKASRTRRFLGGGAYDRGARDCSEEKTVSARIAARKEGGGRGRCEENTMTPDEGQWKAESDVDSDGRAGTSKKGVTDRKKGQGKKLSGESAQLRRRLARRSADGGKSPRNTSPVHAKGSQRSRVRERVIGKPRQAILRRASDTKRIGGSDVARRAVDESSKRAGESAGYLTTSASPGRVRKPGRPGTKPRGSNEKNYRFAVGEKEGHNADGVES</sequence>
<feature type="compositionally biased region" description="Basic and acidic residues" evidence="1">
    <location>
        <begin position="194"/>
        <end position="219"/>
    </location>
</feature>
<name>A0A7J6SNL1_PEROL</name>
<reference evidence="2 3" key="1">
    <citation type="submission" date="2020-04" db="EMBL/GenBank/DDBJ databases">
        <title>Perkinsus olseni comparative genomics.</title>
        <authorList>
            <person name="Bogema D.R."/>
        </authorList>
    </citation>
    <scope>NUCLEOTIDE SEQUENCE [LARGE SCALE GENOMIC DNA]</scope>
    <source>
        <strain evidence="2 3">ATCC PRA-207</strain>
    </source>
</reference>
<gene>
    <name evidence="2" type="ORF">FOZ63_009751</name>
</gene>
<feature type="compositionally biased region" description="Basic and acidic residues" evidence="1">
    <location>
        <begin position="109"/>
        <end position="121"/>
    </location>
</feature>
<dbReference type="Proteomes" id="UP000553632">
    <property type="component" value="Unassembled WGS sequence"/>
</dbReference>
<feature type="compositionally biased region" description="Basic and acidic residues" evidence="1">
    <location>
        <begin position="88"/>
        <end position="101"/>
    </location>
</feature>
<organism evidence="2 3">
    <name type="scientific">Perkinsus olseni</name>
    <name type="common">Perkinsus atlanticus</name>
    <dbReference type="NCBI Taxonomy" id="32597"/>
    <lineage>
        <taxon>Eukaryota</taxon>
        <taxon>Sar</taxon>
        <taxon>Alveolata</taxon>
        <taxon>Perkinsozoa</taxon>
        <taxon>Perkinsea</taxon>
        <taxon>Perkinsida</taxon>
        <taxon>Perkinsidae</taxon>
        <taxon>Perkinsus</taxon>
    </lineage>
</organism>
<dbReference type="EMBL" id="JABANO010016890">
    <property type="protein sequence ID" value="KAF4734393.1"/>
    <property type="molecule type" value="Genomic_DNA"/>
</dbReference>